<dbReference type="AlphaFoldDB" id="W4LTV7"/>
<name>W4LTV7_ENTF1</name>
<evidence type="ECO:0000256" key="2">
    <source>
        <dbReference type="PIRSR" id="PIRSR039004-2"/>
    </source>
</evidence>
<feature type="binding site" evidence="1">
    <location>
        <position position="62"/>
    </location>
    <ligand>
        <name>Zn(2+)</name>
        <dbReference type="ChEBI" id="CHEBI:29105"/>
        <label>1</label>
    </ligand>
</feature>
<evidence type="ECO:0000313" key="6">
    <source>
        <dbReference type="Proteomes" id="UP000019141"/>
    </source>
</evidence>
<feature type="domain" description="Amidohydrolase-related" evidence="4">
    <location>
        <begin position="53"/>
        <end position="346"/>
    </location>
</feature>
<evidence type="ECO:0000313" key="5">
    <source>
        <dbReference type="EMBL" id="ETX01280.1"/>
    </source>
</evidence>
<dbReference type="SUPFAM" id="SSF51338">
    <property type="entry name" value="Composite domain of metallo-dependent hydrolases"/>
    <property type="match status" value="1"/>
</dbReference>
<dbReference type="PIRSF" id="PIRSF039004">
    <property type="entry name" value="ADE_EF_0837"/>
    <property type="match status" value="1"/>
</dbReference>
<dbReference type="SUPFAM" id="SSF51556">
    <property type="entry name" value="Metallo-dependent hydrolases"/>
    <property type="match status" value="1"/>
</dbReference>
<proteinExistence type="predicted"/>
<dbReference type="InterPro" id="IPR011059">
    <property type="entry name" value="Metal-dep_hydrolase_composite"/>
</dbReference>
<dbReference type="InterPro" id="IPR006680">
    <property type="entry name" value="Amidohydro-rel"/>
</dbReference>
<dbReference type="GO" id="GO:0019213">
    <property type="term" value="F:deacetylase activity"/>
    <property type="evidence" value="ECO:0007669"/>
    <property type="project" value="InterPro"/>
</dbReference>
<keyword evidence="1" id="KW-0479">Metal-binding</keyword>
<dbReference type="GO" id="GO:0016810">
    <property type="term" value="F:hydrolase activity, acting on carbon-nitrogen (but not peptide) bonds"/>
    <property type="evidence" value="ECO:0007669"/>
    <property type="project" value="InterPro"/>
</dbReference>
<reference evidence="5 6" key="1">
    <citation type="journal article" date="2014" name="Nature">
        <title>An environmental bacterial taxon with a large and distinct metabolic repertoire.</title>
        <authorList>
            <person name="Wilson M.C."/>
            <person name="Mori T."/>
            <person name="Ruckert C."/>
            <person name="Uria A.R."/>
            <person name="Helf M.J."/>
            <person name="Takada K."/>
            <person name="Gernert C."/>
            <person name="Steffens U.A."/>
            <person name="Heycke N."/>
            <person name="Schmitt S."/>
            <person name="Rinke C."/>
            <person name="Helfrich E.J."/>
            <person name="Brachmann A.O."/>
            <person name="Gurgui C."/>
            <person name="Wakimoto T."/>
            <person name="Kracht M."/>
            <person name="Crusemann M."/>
            <person name="Hentschel U."/>
            <person name="Abe I."/>
            <person name="Matsunaga S."/>
            <person name="Kalinowski J."/>
            <person name="Takeyama H."/>
            <person name="Piel J."/>
        </authorList>
    </citation>
    <scope>NUCLEOTIDE SEQUENCE [LARGE SCALE GENOMIC DNA]</scope>
    <source>
        <strain evidence="6">TSY1</strain>
    </source>
</reference>
<dbReference type="Gene3D" id="2.30.40.10">
    <property type="entry name" value="Urease, subunit C, domain 1"/>
    <property type="match status" value="1"/>
</dbReference>
<dbReference type="HOGENOM" id="CLU_036699_2_0_7"/>
<feature type="binding site" description="via carbamate group" evidence="1">
    <location>
        <position position="157"/>
    </location>
    <ligand>
        <name>Zn(2+)</name>
        <dbReference type="ChEBI" id="CHEBI:29105"/>
        <label>1</label>
    </ligand>
</feature>
<organism evidence="5 6">
    <name type="scientific">Entotheonella factor</name>
    <dbReference type="NCBI Taxonomy" id="1429438"/>
    <lineage>
        <taxon>Bacteria</taxon>
        <taxon>Pseudomonadati</taxon>
        <taxon>Nitrospinota/Tectimicrobiota group</taxon>
        <taxon>Candidatus Tectimicrobiota</taxon>
        <taxon>Candidatus Entotheonellia</taxon>
        <taxon>Candidatus Entotheonellales</taxon>
        <taxon>Candidatus Entotheonellaceae</taxon>
        <taxon>Candidatus Entotheonella</taxon>
    </lineage>
</organism>
<dbReference type="GO" id="GO:0046872">
    <property type="term" value="F:metal ion binding"/>
    <property type="evidence" value="ECO:0007669"/>
    <property type="project" value="UniProtKB-KW"/>
</dbReference>
<protein>
    <recommendedName>
        <fullName evidence="4">Amidohydrolase-related domain-containing protein</fullName>
    </recommendedName>
</protein>
<accession>W4LTV7</accession>
<dbReference type="EMBL" id="AZHW01000250">
    <property type="protein sequence ID" value="ETX01280.1"/>
    <property type="molecule type" value="Genomic_DNA"/>
</dbReference>
<dbReference type="Proteomes" id="UP000019141">
    <property type="component" value="Unassembled WGS sequence"/>
</dbReference>
<feature type="site" description="Transition state stabilizer" evidence="3">
    <location>
        <position position="159"/>
    </location>
</feature>
<gene>
    <name evidence="5" type="ORF">ETSY1_07955</name>
</gene>
<dbReference type="Gene3D" id="3.20.20.140">
    <property type="entry name" value="Metal-dependent hydrolases"/>
    <property type="match status" value="1"/>
</dbReference>
<feature type="binding site" evidence="1">
    <location>
        <position position="218"/>
    </location>
    <ligand>
        <name>Zn(2+)</name>
        <dbReference type="ChEBI" id="CHEBI:29105"/>
        <label>2</label>
    </ligand>
</feature>
<feature type="binding site" evidence="1">
    <location>
        <position position="190"/>
    </location>
    <ligand>
        <name>Zn(2+)</name>
        <dbReference type="ChEBI" id="CHEBI:29105"/>
        <label>2</label>
    </ligand>
</feature>
<dbReference type="NCBIfam" id="NF006689">
    <property type="entry name" value="PRK09237.1"/>
    <property type="match status" value="1"/>
</dbReference>
<feature type="binding site" evidence="1">
    <location>
        <position position="278"/>
    </location>
    <ligand>
        <name>Zn(2+)</name>
        <dbReference type="ChEBI" id="CHEBI:29105"/>
        <label>1</label>
    </ligand>
</feature>
<dbReference type="PANTHER" id="PTHR42717">
    <property type="entry name" value="DIHYDROOROTASE-RELATED"/>
    <property type="match status" value="1"/>
</dbReference>
<dbReference type="InterPro" id="IPR020043">
    <property type="entry name" value="Deacetylase_Atu3266-like"/>
</dbReference>
<feature type="binding site" description="via carbamate group" evidence="1">
    <location>
        <position position="157"/>
    </location>
    <ligand>
        <name>Zn(2+)</name>
        <dbReference type="ChEBI" id="CHEBI:29105"/>
        <label>2</label>
    </ligand>
</feature>
<comment type="caution">
    <text evidence="5">The sequence shown here is derived from an EMBL/GenBank/DDBJ whole genome shotgun (WGS) entry which is preliminary data.</text>
</comment>
<evidence type="ECO:0000256" key="3">
    <source>
        <dbReference type="PIRSR" id="PIRSR039004-3"/>
    </source>
</evidence>
<feature type="binding site" evidence="1">
    <location>
        <position position="64"/>
    </location>
    <ligand>
        <name>Zn(2+)</name>
        <dbReference type="ChEBI" id="CHEBI:29105"/>
        <label>1</label>
    </ligand>
</feature>
<dbReference type="InterPro" id="IPR032466">
    <property type="entry name" value="Metal_Hydrolase"/>
</dbReference>
<keyword evidence="6" id="KW-1185">Reference proteome</keyword>
<dbReference type="Pfam" id="PF01979">
    <property type="entry name" value="Amidohydro_1"/>
    <property type="match status" value="1"/>
</dbReference>
<sequence length="403" mass="43269">MYDLLLTGGRVVDPAAGYNGTLDVAVRDGKIAHVAADITRDEAADVIDVSGHIVMPGLIDLHAHVFSGFISNGVHPDTGGVHAGVTTVVDAGSAGCATFAGFPNHIIPNCYTEVIPFLHICQTGLATTPDIIAESSINLDGTLQVADQYQGLIRGIKARMVTPALDIFGMEMPKLAKRAARESGIKLMVHIGDTEKRYDPNVIRELLPILEAGDIVTHYFTANPGGVLDTNGKLVPEAREAADRGVWLDTAHGRMNFSLDVARRIIDQGLLPHCISTDLTVPGRLNTVHSMAEIMTRFLGLGFTLEQVVTMSTMNPAKAIGEEQRIGSLGVGWQADISVLDLRAGDWVVHDVVGGHLRVDQAFVPVVTVKRGQVFQPEWGPRPWGWTPDSWAAFEGMSFAGCC</sequence>
<dbReference type="PANTHER" id="PTHR42717:SF1">
    <property type="entry name" value="IMIDAZOLONEPROPIONASE AND RELATED AMIDOHYDROLASES"/>
    <property type="match status" value="1"/>
</dbReference>
<keyword evidence="1" id="KW-0862">Zinc</keyword>
<evidence type="ECO:0000259" key="4">
    <source>
        <dbReference type="Pfam" id="PF01979"/>
    </source>
</evidence>
<feature type="modified residue" description="N6-carboxylysine" evidence="2">
    <location>
        <position position="157"/>
    </location>
</feature>
<evidence type="ECO:0000256" key="1">
    <source>
        <dbReference type="PIRSR" id="PIRSR039004-1"/>
    </source>
</evidence>